<keyword evidence="1" id="KW-0812">Transmembrane</keyword>
<comment type="caution">
    <text evidence="2">The sequence shown here is derived from an EMBL/GenBank/DDBJ whole genome shotgun (WGS) entry which is preliminary data.</text>
</comment>
<feature type="transmembrane region" description="Helical" evidence="1">
    <location>
        <begin position="7"/>
        <end position="23"/>
    </location>
</feature>
<dbReference type="EMBL" id="LZFP01000004">
    <property type="protein sequence ID" value="OBR41024.1"/>
    <property type="molecule type" value="Genomic_DNA"/>
</dbReference>
<protein>
    <submittedName>
        <fullName evidence="2">Uncharacterized protein</fullName>
    </submittedName>
</protein>
<organism evidence="2 3">
    <name type="scientific">Maribacter hydrothermalis</name>
    <dbReference type="NCBI Taxonomy" id="1836467"/>
    <lineage>
        <taxon>Bacteria</taxon>
        <taxon>Pseudomonadati</taxon>
        <taxon>Bacteroidota</taxon>
        <taxon>Flavobacteriia</taxon>
        <taxon>Flavobacteriales</taxon>
        <taxon>Flavobacteriaceae</taxon>
        <taxon>Maribacter</taxon>
    </lineage>
</organism>
<dbReference type="AlphaFoldDB" id="A0A1B7ZD60"/>
<gene>
    <name evidence="2" type="ORF">A9200_14475</name>
</gene>
<reference evidence="3" key="1">
    <citation type="submission" date="2016-06" db="EMBL/GenBank/DDBJ databases">
        <authorList>
            <person name="Zhan P."/>
        </authorList>
    </citation>
    <scope>NUCLEOTIDE SEQUENCE [LARGE SCALE GENOMIC DNA]</scope>
    <source>
        <strain evidence="3">T28</strain>
    </source>
</reference>
<evidence type="ECO:0000313" key="3">
    <source>
        <dbReference type="Proteomes" id="UP000092164"/>
    </source>
</evidence>
<name>A0A1B7ZD60_9FLAO</name>
<evidence type="ECO:0000256" key="1">
    <source>
        <dbReference type="SAM" id="Phobius"/>
    </source>
</evidence>
<keyword evidence="1" id="KW-0472">Membrane</keyword>
<proteinExistence type="predicted"/>
<sequence>MNVLANPIVFIVSLILISLSIFFNWSRWAYSILIILTTLTFSLQVSFLYVNSLIKKKTGIQENFRLLPLKFGFYIFNRINSILKMTSEVFLKNTRRSNYSSIYSKYSTQISTATIYLLRCDNKEGKPENQNEWDEIQKITKDIPEYIKQISKYAASFDTTLWFSNEDKTKGMLDALIACGEFTACFSLIAHLIRFHDEDIKPGGVLNSIYINTLELWRSFCSNPYYLLTERIPEQTITRLNK</sequence>
<feature type="transmembrane region" description="Helical" evidence="1">
    <location>
        <begin position="29"/>
        <end position="50"/>
    </location>
</feature>
<dbReference type="STRING" id="1836467.BTR34_16300"/>
<keyword evidence="1" id="KW-1133">Transmembrane helix</keyword>
<dbReference type="KEGG" id="mart:BTR34_16300"/>
<evidence type="ECO:0000313" key="2">
    <source>
        <dbReference type="EMBL" id="OBR41024.1"/>
    </source>
</evidence>
<accession>A0A1B7ZD60</accession>
<keyword evidence="3" id="KW-1185">Reference proteome</keyword>
<dbReference type="Proteomes" id="UP000092164">
    <property type="component" value="Unassembled WGS sequence"/>
</dbReference>